<feature type="transmembrane region" description="Helical" evidence="6">
    <location>
        <begin position="287"/>
        <end position="308"/>
    </location>
</feature>
<feature type="transmembrane region" description="Helical" evidence="6">
    <location>
        <begin position="261"/>
        <end position="281"/>
    </location>
</feature>
<dbReference type="SUPFAM" id="SSF103473">
    <property type="entry name" value="MFS general substrate transporter"/>
    <property type="match status" value="1"/>
</dbReference>
<dbReference type="Proteomes" id="UP000216311">
    <property type="component" value="Unassembled WGS sequence"/>
</dbReference>
<keyword evidence="2" id="KW-1003">Cell membrane</keyword>
<dbReference type="PANTHER" id="PTHR43124:SF3">
    <property type="entry name" value="CHLORAMPHENICOL EFFLUX PUMP RV0191"/>
    <property type="match status" value="1"/>
</dbReference>
<feature type="transmembrane region" description="Helical" evidence="6">
    <location>
        <begin position="329"/>
        <end position="347"/>
    </location>
</feature>
<feature type="transmembrane region" description="Helical" evidence="6">
    <location>
        <begin position="58"/>
        <end position="77"/>
    </location>
</feature>
<dbReference type="Gene3D" id="1.20.1720.10">
    <property type="entry name" value="Multidrug resistance protein D"/>
    <property type="match status" value="1"/>
</dbReference>
<keyword evidence="4 6" id="KW-1133">Transmembrane helix</keyword>
<comment type="subcellular location">
    <subcellularLocation>
        <location evidence="1">Cell membrane</location>
        <topology evidence="1">Multi-pass membrane protein</topology>
    </subcellularLocation>
</comment>
<organism evidence="8 9">
    <name type="scientific">Enemella dayhoffiae</name>
    <dbReference type="NCBI Taxonomy" id="2016507"/>
    <lineage>
        <taxon>Bacteria</taxon>
        <taxon>Bacillati</taxon>
        <taxon>Actinomycetota</taxon>
        <taxon>Actinomycetes</taxon>
        <taxon>Propionibacteriales</taxon>
        <taxon>Propionibacteriaceae</taxon>
        <taxon>Enemella</taxon>
    </lineage>
</organism>
<protein>
    <submittedName>
        <fullName evidence="8">Bcr/CflA family drug resistance efflux transporter</fullName>
    </submittedName>
</protein>
<dbReference type="GO" id="GO:0005886">
    <property type="term" value="C:plasma membrane"/>
    <property type="evidence" value="ECO:0007669"/>
    <property type="project" value="UniProtKB-SubCell"/>
</dbReference>
<dbReference type="AlphaFoldDB" id="A0A255H5D3"/>
<feature type="transmembrane region" description="Helical" evidence="6">
    <location>
        <begin position="83"/>
        <end position="104"/>
    </location>
</feature>
<dbReference type="PROSITE" id="PS50850">
    <property type="entry name" value="MFS"/>
    <property type="match status" value="1"/>
</dbReference>
<dbReference type="OrthoDB" id="9814303at2"/>
<evidence type="ECO:0000313" key="8">
    <source>
        <dbReference type="EMBL" id="OYO22849.1"/>
    </source>
</evidence>
<gene>
    <name evidence="8" type="ORF">CGZ93_07115</name>
</gene>
<evidence type="ECO:0000256" key="4">
    <source>
        <dbReference type="ARBA" id="ARBA00022989"/>
    </source>
</evidence>
<dbReference type="CDD" id="cd17320">
    <property type="entry name" value="MFS_MdfA_MDR_like"/>
    <property type="match status" value="1"/>
</dbReference>
<feature type="transmembrane region" description="Helical" evidence="6">
    <location>
        <begin position="231"/>
        <end position="249"/>
    </location>
</feature>
<keyword evidence="3 6" id="KW-0812">Transmembrane</keyword>
<feature type="transmembrane region" description="Helical" evidence="6">
    <location>
        <begin position="116"/>
        <end position="138"/>
    </location>
</feature>
<keyword evidence="5 6" id="KW-0472">Membrane</keyword>
<feature type="domain" description="Major facilitator superfamily (MFS) profile" evidence="7">
    <location>
        <begin position="1"/>
        <end position="382"/>
    </location>
</feature>
<evidence type="ECO:0000313" key="9">
    <source>
        <dbReference type="Proteomes" id="UP000216311"/>
    </source>
</evidence>
<dbReference type="InterPro" id="IPR050189">
    <property type="entry name" value="MFS_Efflux_Transporters"/>
</dbReference>
<accession>A0A255H5D3</accession>
<feature type="transmembrane region" description="Helical" evidence="6">
    <location>
        <begin position="144"/>
        <end position="165"/>
    </location>
</feature>
<evidence type="ECO:0000256" key="3">
    <source>
        <dbReference type="ARBA" id="ARBA00022692"/>
    </source>
</evidence>
<proteinExistence type="predicted"/>
<comment type="caution">
    <text evidence="8">The sequence shown here is derived from an EMBL/GenBank/DDBJ whole genome shotgun (WGS) entry which is preliminary data.</text>
</comment>
<dbReference type="InterPro" id="IPR036259">
    <property type="entry name" value="MFS_trans_sf"/>
</dbReference>
<evidence type="ECO:0000256" key="5">
    <source>
        <dbReference type="ARBA" id="ARBA00023136"/>
    </source>
</evidence>
<dbReference type="InterPro" id="IPR011701">
    <property type="entry name" value="MFS"/>
</dbReference>
<dbReference type="GO" id="GO:0022857">
    <property type="term" value="F:transmembrane transporter activity"/>
    <property type="evidence" value="ECO:0007669"/>
    <property type="project" value="InterPro"/>
</dbReference>
<evidence type="ECO:0000256" key="1">
    <source>
        <dbReference type="ARBA" id="ARBA00004651"/>
    </source>
</evidence>
<evidence type="ECO:0000256" key="6">
    <source>
        <dbReference type="SAM" id="Phobius"/>
    </source>
</evidence>
<sequence>MFGPFTTDTIFPAFQSMGVQFQVDAAAMQQVTSVYMLAFAGMSLFHGPLSDALGRRPVIIASTAVFALASVGCALAPSLPVLLFFRAIQGLCAGGGTIVARAVIPDLMTGPAAQRAMGQVQMIFGLAPAAAPILGGWLLKLGPWPVIFWFLAVYGVVCLISAASLPESHPRERRTPLHPTRVLKSLSGVLTSLSFLRMALAAGLGFGGVFTYIGGAPLFVVNLLGKGERDFWILFVPLIIGIISGSWTSGRLAAHWSRDKVISLGFVVALIGALLNVLQAALHAPPLPFAVLGIGVMSFGMMMQLPAIQLRMMDHFPDRRGAVASGSGFLQLLLGAAVTAFVAPHVAGSLLQFAIGSLCVFAAGGLFWCWHLISVRSSGTHP</sequence>
<feature type="transmembrane region" description="Helical" evidence="6">
    <location>
        <begin position="353"/>
        <end position="373"/>
    </location>
</feature>
<evidence type="ECO:0000259" key="7">
    <source>
        <dbReference type="PROSITE" id="PS50850"/>
    </source>
</evidence>
<dbReference type="PANTHER" id="PTHR43124">
    <property type="entry name" value="PURINE EFFLUX PUMP PBUE"/>
    <property type="match status" value="1"/>
</dbReference>
<feature type="transmembrane region" description="Helical" evidence="6">
    <location>
        <begin position="186"/>
        <end position="211"/>
    </location>
</feature>
<feature type="transmembrane region" description="Helical" evidence="6">
    <location>
        <begin position="27"/>
        <end position="46"/>
    </location>
</feature>
<name>A0A255H5D3_9ACTN</name>
<dbReference type="EMBL" id="NMVQ01000009">
    <property type="protein sequence ID" value="OYO22849.1"/>
    <property type="molecule type" value="Genomic_DNA"/>
</dbReference>
<reference evidence="8 9" key="1">
    <citation type="submission" date="2017-07" db="EMBL/GenBank/DDBJ databases">
        <title>Draft whole genome sequences of clinical Proprionibacteriaceae strains.</title>
        <authorList>
            <person name="Bernier A.-M."/>
            <person name="Bernard K."/>
            <person name="Domingo M.-C."/>
        </authorList>
    </citation>
    <scope>NUCLEOTIDE SEQUENCE [LARGE SCALE GENOMIC DNA]</scope>
    <source>
        <strain evidence="8 9">NML 130396</strain>
    </source>
</reference>
<keyword evidence="9" id="KW-1185">Reference proteome</keyword>
<evidence type="ECO:0000256" key="2">
    <source>
        <dbReference type="ARBA" id="ARBA00022475"/>
    </source>
</evidence>
<dbReference type="Pfam" id="PF07690">
    <property type="entry name" value="MFS_1"/>
    <property type="match status" value="1"/>
</dbReference>
<dbReference type="InterPro" id="IPR020846">
    <property type="entry name" value="MFS_dom"/>
</dbReference>